<evidence type="ECO:0000256" key="1">
    <source>
        <dbReference type="SAM" id="MobiDB-lite"/>
    </source>
</evidence>
<feature type="domain" description="PDZ" evidence="3">
    <location>
        <begin position="321"/>
        <end position="398"/>
    </location>
</feature>
<dbReference type="HOGENOM" id="CLU_407258_0_0_1"/>
<dbReference type="EnsemblMetazoa" id="CapteT223263">
    <property type="protein sequence ID" value="CapteP223263"/>
    <property type="gene ID" value="CapteG223263"/>
</dbReference>
<keyword evidence="6" id="KW-1185">Reference proteome</keyword>
<evidence type="ECO:0000313" key="5">
    <source>
        <dbReference type="EnsemblMetazoa" id="CapteP223263"/>
    </source>
</evidence>
<dbReference type="PANTHER" id="PTHR46848">
    <property type="entry name" value="REGULATOR OF G-PROTEIN SIGNALING 3"/>
    <property type="match status" value="1"/>
</dbReference>
<dbReference type="GO" id="GO:0005886">
    <property type="term" value="C:plasma membrane"/>
    <property type="evidence" value="ECO:0007669"/>
    <property type="project" value="TreeGrafter"/>
</dbReference>
<dbReference type="Pfam" id="PF00168">
    <property type="entry name" value="C2"/>
    <property type="match status" value="1"/>
</dbReference>
<dbReference type="STRING" id="283909.R7UMS9"/>
<sequence>MWARRRAVVPRDRFYAVFKFCADNRFVISAIKILEYGVVLWVDGRSTAEVKRRNLPRQKNLKKFSMATPGGERRALVGFTKSAGDMYSDSSSSSSSHVTSTSSSSGDIPGFIKIPLHDTEKMDAENIHPNRGSFRQGKKSHSVKQQKMLQAYKGELKINVYVNYGLLTVHLIEGKQLKSQMSDLSDTYIKVSLMPDELRRTKCKTAVVYSTNNPHYDEKFSFELLDEDMNKRLLISVWHRDSHHNQCEFLGCMSFGLLAIQSQRKSVQGWYYLLSGEIGKRKHLQVSENEPDYKSGVEVFLIIPAGNKMAHVKEEMHDVLTIVVRKPKGGYGFSLTGACPVKVARVDYLSAAEVAGLHKDDCIMRIDGQNVSRSSSESVARIIRHADRKVTLEVQRLKLHVETTFPASCAAEPRTQPFSQPLCSSTPYTAADEIGDVEVSPWRQDYHERRNLFQEKERPSFDTHDYGWLDGGHPMDENHHPVHRGHPMEHGHPIDHAPLPYEVMQVPDRYYGWIDAHPPQSVDAHDPPPPYEAVPSRSPKYKQKLETILESPLRQQENNYVCMDTIRKKPLPVEQEDDIYVPMYRTDLDQPELEWDSSADHDHHYEDVIKRKFFDDLPQSLDLLKINKYHPQPKGVSFDDSFIGKGALDLHQMVNEDKRYSTLPRKKNVMFTDFD</sequence>
<dbReference type="Gene3D" id="2.60.40.150">
    <property type="entry name" value="C2 domain"/>
    <property type="match status" value="1"/>
</dbReference>
<dbReference type="AlphaFoldDB" id="R7UMS9"/>
<evidence type="ECO:0000259" key="2">
    <source>
        <dbReference type="PROSITE" id="PS50004"/>
    </source>
</evidence>
<dbReference type="SUPFAM" id="SSF49562">
    <property type="entry name" value="C2 domain (Calcium/lipid-binding domain, CaLB)"/>
    <property type="match status" value="1"/>
</dbReference>
<dbReference type="Pfam" id="PF00595">
    <property type="entry name" value="PDZ"/>
    <property type="match status" value="1"/>
</dbReference>
<dbReference type="PANTHER" id="PTHR46848:SF1">
    <property type="entry name" value="REGULATOR OF G-PROTEIN SIGNALING 3"/>
    <property type="match status" value="1"/>
</dbReference>
<protein>
    <recommendedName>
        <fullName evidence="7">PDZ domain-containing protein</fullName>
    </recommendedName>
</protein>
<organism evidence="4">
    <name type="scientific">Capitella teleta</name>
    <name type="common">Polychaete worm</name>
    <dbReference type="NCBI Taxonomy" id="283909"/>
    <lineage>
        <taxon>Eukaryota</taxon>
        <taxon>Metazoa</taxon>
        <taxon>Spiralia</taxon>
        <taxon>Lophotrochozoa</taxon>
        <taxon>Annelida</taxon>
        <taxon>Polychaeta</taxon>
        <taxon>Sedentaria</taxon>
        <taxon>Scolecida</taxon>
        <taxon>Capitellidae</taxon>
        <taxon>Capitella</taxon>
    </lineage>
</organism>
<dbReference type="EMBL" id="AMQN01007091">
    <property type="status" value="NOT_ANNOTATED_CDS"/>
    <property type="molecule type" value="Genomic_DNA"/>
</dbReference>
<dbReference type="InterPro" id="IPR036034">
    <property type="entry name" value="PDZ_sf"/>
</dbReference>
<evidence type="ECO:0008006" key="7">
    <source>
        <dbReference type="Google" id="ProtNLM"/>
    </source>
</evidence>
<dbReference type="SUPFAM" id="SSF50156">
    <property type="entry name" value="PDZ domain-like"/>
    <property type="match status" value="1"/>
</dbReference>
<dbReference type="Proteomes" id="UP000014760">
    <property type="component" value="Unassembled WGS sequence"/>
</dbReference>
<dbReference type="Gene3D" id="2.30.42.10">
    <property type="match status" value="1"/>
</dbReference>
<feature type="domain" description="C2" evidence="2">
    <location>
        <begin position="152"/>
        <end position="271"/>
    </location>
</feature>
<reference evidence="6" key="1">
    <citation type="submission" date="2012-12" db="EMBL/GenBank/DDBJ databases">
        <authorList>
            <person name="Hellsten U."/>
            <person name="Grimwood J."/>
            <person name="Chapman J.A."/>
            <person name="Shapiro H."/>
            <person name="Aerts A."/>
            <person name="Otillar R.P."/>
            <person name="Terry A.Y."/>
            <person name="Boore J.L."/>
            <person name="Simakov O."/>
            <person name="Marletaz F."/>
            <person name="Cho S.-J."/>
            <person name="Edsinger-Gonzales E."/>
            <person name="Havlak P."/>
            <person name="Kuo D.-H."/>
            <person name="Larsson T."/>
            <person name="Lv J."/>
            <person name="Arendt D."/>
            <person name="Savage R."/>
            <person name="Osoegawa K."/>
            <person name="de Jong P."/>
            <person name="Lindberg D.R."/>
            <person name="Seaver E.C."/>
            <person name="Weisblat D.A."/>
            <person name="Putnam N.H."/>
            <person name="Grigoriev I.V."/>
            <person name="Rokhsar D.S."/>
        </authorList>
    </citation>
    <scope>NUCLEOTIDE SEQUENCE</scope>
    <source>
        <strain evidence="6">I ESC-2004</strain>
    </source>
</reference>
<dbReference type="OrthoDB" id="2272012at2759"/>
<dbReference type="SMART" id="SM00239">
    <property type="entry name" value="C2"/>
    <property type="match status" value="1"/>
</dbReference>
<reference evidence="4 6" key="2">
    <citation type="journal article" date="2013" name="Nature">
        <title>Insights into bilaterian evolution from three spiralian genomes.</title>
        <authorList>
            <person name="Simakov O."/>
            <person name="Marletaz F."/>
            <person name="Cho S.J."/>
            <person name="Edsinger-Gonzales E."/>
            <person name="Havlak P."/>
            <person name="Hellsten U."/>
            <person name="Kuo D.H."/>
            <person name="Larsson T."/>
            <person name="Lv J."/>
            <person name="Arendt D."/>
            <person name="Savage R."/>
            <person name="Osoegawa K."/>
            <person name="de Jong P."/>
            <person name="Grimwood J."/>
            <person name="Chapman J.A."/>
            <person name="Shapiro H."/>
            <person name="Aerts A."/>
            <person name="Otillar R.P."/>
            <person name="Terry A.Y."/>
            <person name="Boore J.L."/>
            <person name="Grigoriev I.V."/>
            <person name="Lindberg D.R."/>
            <person name="Seaver E.C."/>
            <person name="Weisblat D.A."/>
            <person name="Putnam N.H."/>
            <person name="Rokhsar D.S."/>
        </authorList>
    </citation>
    <scope>NUCLEOTIDE SEQUENCE</scope>
    <source>
        <strain evidence="4 6">I ESC-2004</strain>
    </source>
</reference>
<dbReference type="SMART" id="SM00228">
    <property type="entry name" value="PDZ"/>
    <property type="match status" value="1"/>
</dbReference>
<dbReference type="InterPro" id="IPR000008">
    <property type="entry name" value="C2_dom"/>
</dbReference>
<dbReference type="GO" id="GO:0005634">
    <property type="term" value="C:nucleus"/>
    <property type="evidence" value="ECO:0007669"/>
    <property type="project" value="TreeGrafter"/>
</dbReference>
<proteinExistence type="predicted"/>
<evidence type="ECO:0000313" key="6">
    <source>
        <dbReference type="Proteomes" id="UP000014760"/>
    </source>
</evidence>
<dbReference type="EMBL" id="KB299944">
    <property type="protein sequence ID" value="ELU07403.1"/>
    <property type="molecule type" value="Genomic_DNA"/>
</dbReference>
<accession>R7UMS9</accession>
<feature type="region of interest" description="Disordered" evidence="1">
    <location>
        <begin position="87"/>
        <end position="110"/>
    </location>
</feature>
<reference evidence="5" key="3">
    <citation type="submission" date="2015-06" db="UniProtKB">
        <authorList>
            <consortium name="EnsemblMetazoa"/>
        </authorList>
    </citation>
    <scope>IDENTIFICATION</scope>
</reference>
<feature type="compositionally biased region" description="Low complexity" evidence="1">
    <location>
        <begin position="88"/>
        <end position="105"/>
    </location>
</feature>
<gene>
    <name evidence="4" type="ORF">CAPTEDRAFT_223263</name>
</gene>
<name>R7UMS9_CAPTE</name>
<dbReference type="InterPro" id="IPR035892">
    <property type="entry name" value="C2_domain_sf"/>
</dbReference>
<evidence type="ECO:0000313" key="4">
    <source>
        <dbReference type="EMBL" id="ELU07403.1"/>
    </source>
</evidence>
<evidence type="ECO:0000259" key="3">
    <source>
        <dbReference type="PROSITE" id="PS50106"/>
    </source>
</evidence>
<dbReference type="PROSITE" id="PS50106">
    <property type="entry name" value="PDZ"/>
    <property type="match status" value="1"/>
</dbReference>
<dbReference type="InterPro" id="IPR001478">
    <property type="entry name" value="PDZ"/>
</dbReference>
<dbReference type="PROSITE" id="PS50004">
    <property type="entry name" value="C2"/>
    <property type="match status" value="1"/>
</dbReference>